<sequence length="169" mass="18488">MKKYIAGAAVAIAFLTTVTFALAGGKDYTPVPKTADTETGYIEGISGTAGNYVLSIDAIDWYEGDQAKKIFQEREGGSGEDGPPDGYYIVNDDPTISRLPISPKAEVVMQIYDRTGDPNASDTEWNESITLDKFVQLLQSDDELSIKDFPYHLTVKGGKIVRIVQQFIP</sequence>
<evidence type="ECO:0000256" key="1">
    <source>
        <dbReference type="SAM" id="SignalP"/>
    </source>
</evidence>
<protein>
    <submittedName>
        <fullName evidence="2">Uncharacterized protein</fullName>
    </submittedName>
</protein>
<dbReference type="OrthoDB" id="2678247at2"/>
<feature type="signal peptide" evidence="1">
    <location>
        <begin position="1"/>
        <end position="23"/>
    </location>
</feature>
<dbReference type="Proteomes" id="UP000293568">
    <property type="component" value="Chromosome"/>
</dbReference>
<dbReference type="EMBL" id="CP035492">
    <property type="protein sequence ID" value="QAY66475.1"/>
    <property type="molecule type" value="Genomic_DNA"/>
</dbReference>
<keyword evidence="1" id="KW-0732">Signal</keyword>
<feature type="chain" id="PRO_5020880831" evidence="1">
    <location>
        <begin position="24"/>
        <end position="169"/>
    </location>
</feature>
<gene>
    <name evidence="2" type="ORF">ET464_08685</name>
</gene>
<dbReference type="KEGG" id="pprt:ET464_08685"/>
<evidence type="ECO:0000313" key="3">
    <source>
        <dbReference type="Proteomes" id="UP000293568"/>
    </source>
</evidence>
<proteinExistence type="predicted"/>
<dbReference type="RefSeq" id="WP_129440099.1">
    <property type="nucleotide sequence ID" value="NZ_CP035492.1"/>
</dbReference>
<organism evidence="2 3">
    <name type="scientific">Paenibacillus protaetiae</name>
    <dbReference type="NCBI Taxonomy" id="2509456"/>
    <lineage>
        <taxon>Bacteria</taxon>
        <taxon>Bacillati</taxon>
        <taxon>Bacillota</taxon>
        <taxon>Bacilli</taxon>
        <taxon>Bacillales</taxon>
        <taxon>Paenibacillaceae</taxon>
        <taxon>Paenibacillus</taxon>
    </lineage>
</organism>
<evidence type="ECO:0000313" key="2">
    <source>
        <dbReference type="EMBL" id="QAY66475.1"/>
    </source>
</evidence>
<reference evidence="2 3" key="1">
    <citation type="submission" date="2019-01" db="EMBL/GenBank/DDBJ databases">
        <title>Genome sequencing of strain FW100M-2.</title>
        <authorList>
            <person name="Heo J."/>
            <person name="Kim S.-J."/>
            <person name="Kim J.-S."/>
            <person name="Hong S.-B."/>
            <person name="Kwon S.-W."/>
        </authorList>
    </citation>
    <scope>NUCLEOTIDE SEQUENCE [LARGE SCALE GENOMIC DNA]</scope>
    <source>
        <strain evidence="2 3">FW100M-2</strain>
    </source>
</reference>
<dbReference type="AlphaFoldDB" id="A0A4P6EVC9"/>
<accession>A0A4P6EVC9</accession>
<keyword evidence="3" id="KW-1185">Reference proteome</keyword>
<name>A0A4P6EVC9_9BACL</name>